<dbReference type="InterPro" id="IPR007110">
    <property type="entry name" value="Ig-like_dom"/>
</dbReference>
<feature type="non-terminal residue" evidence="13">
    <location>
        <position position="1"/>
    </location>
</feature>
<dbReference type="OrthoDB" id="9390762at2759"/>
<dbReference type="EMBL" id="VXAU01002071">
    <property type="protein sequence ID" value="NXK89827.1"/>
    <property type="molecule type" value="Genomic_DNA"/>
</dbReference>
<evidence type="ECO:0000256" key="5">
    <source>
        <dbReference type="ARBA" id="ARBA00022989"/>
    </source>
</evidence>
<evidence type="ECO:0000313" key="14">
    <source>
        <dbReference type="Proteomes" id="UP000520463"/>
    </source>
</evidence>
<dbReference type="PROSITE" id="PS50835">
    <property type="entry name" value="IG_LIKE"/>
    <property type="match status" value="1"/>
</dbReference>
<keyword evidence="2" id="KW-1003">Cell membrane</keyword>
<comment type="function">
    <text evidence="9">Essential fertilization factor required for male fertility. Part of a conserved trimeric sperm complex with the essential fertilization factors IZUMO1 and SPACA6 which bridges sperm and oocyte membranes during fertilization by binding to IZUMO1R/JUNO on the oocyte.</text>
</comment>
<keyword evidence="6 11" id="KW-0472">Membrane</keyword>
<dbReference type="GO" id="GO:0005886">
    <property type="term" value="C:plasma membrane"/>
    <property type="evidence" value="ECO:0007669"/>
    <property type="project" value="UniProtKB-SubCell"/>
</dbReference>
<dbReference type="PANTHER" id="PTHR35670:SF1">
    <property type="entry name" value="TRANSMEMBRANE PROTEIN 81"/>
    <property type="match status" value="1"/>
</dbReference>
<dbReference type="PANTHER" id="PTHR35670">
    <property type="entry name" value="TRANSMEMBRANE PROTEIN 81"/>
    <property type="match status" value="1"/>
</dbReference>
<evidence type="ECO:0000256" key="4">
    <source>
        <dbReference type="ARBA" id="ARBA00022729"/>
    </source>
</evidence>
<feature type="transmembrane region" description="Helical" evidence="11">
    <location>
        <begin position="200"/>
        <end position="228"/>
    </location>
</feature>
<gene>
    <name evidence="13" type="primary">Tmem81</name>
    <name evidence="13" type="ORF">FORRUF_R00075</name>
</gene>
<feature type="domain" description="Ig-like" evidence="12">
    <location>
        <begin position="56"/>
        <end position="149"/>
    </location>
</feature>
<evidence type="ECO:0000313" key="13">
    <source>
        <dbReference type="EMBL" id="NXK89827.1"/>
    </source>
</evidence>
<keyword evidence="7" id="KW-1015">Disulfide bond</keyword>
<keyword evidence="5 11" id="KW-1133">Transmembrane helix</keyword>
<reference evidence="13 14" key="1">
    <citation type="submission" date="2019-09" db="EMBL/GenBank/DDBJ databases">
        <title>Bird 10,000 Genomes (B10K) Project - Family phase.</title>
        <authorList>
            <person name="Zhang G."/>
        </authorList>
    </citation>
    <scope>NUCLEOTIDE SEQUENCE [LARGE SCALE GENOMIC DNA]</scope>
    <source>
        <strain evidence="13">B10K-DU-001-43</strain>
        <tissue evidence="13">Muscle</tissue>
    </source>
</reference>
<protein>
    <recommendedName>
        <fullName evidence="10">Transmembrane protein 81</fullName>
    </recommendedName>
</protein>
<keyword evidence="4" id="KW-0732">Signal</keyword>
<proteinExistence type="predicted"/>
<organism evidence="13 14">
    <name type="scientific">Formicarius rufipectus</name>
    <dbReference type="NCBI Taxonomy" id="1118560"/>
    <lineage>
        <taxon>Eukaryota</taxon>
        <taxon>Metazoa</taxon>
        <taxon>Chordata</taxon>
        <taxon>Craniata</taxon>
        <taxon>Vertebrata</taxon>
        <taxon>Euteleostomi</taxon>
        <taxon>Archelosauria</taxon>
        <taxon>Archosauria</taxon>
        <taxon>Dinosauria</taxon>
        <taxon>Saurischia</taxon>
        <taxon>Theropoda</taxon>
        <taxon>Coelurosauria</taxon>
        <taxon>Aves</taxon>
        <taxon>Neognathae</taxon>
        <taxon>Neoaves</taxon>
        <taxon>Telluraves</taxon>
        <taxon>Australaves</taxon>
        <taxon>Passeriformes</taxon>
        <taxon>Formicariidae</taxon>
        <taxon>Formicarius</taxon>
    </lineage>
</organism>
<comment type="subcellular location">
    <subcellularLocation>
        <location evidence="1">Cell membrane</location>
        <topology evidence="1">Single-pass type I membrane protein</topology>
    </subcellularLocation>
</comment>
<evidence type="ECO:0000256" key="10">
    <source>
        <dbReference type="ARBA" id="ARBA00050022"/>
    </source>
</evidence>
<dbReference type="AlphaFoldDB" id="A0A7L0N982"/>
<keyword evidence="8" id="KW-0393">Immunoglobulin domain</keyword>
<dbReference type="InterPro" id="IPR039293">
    <property type="entry name" value="TMEM81"/>
</dbReference>
<evidence type="ECO:0000259" key="12">
    <source>
        <dbReference type="PROSITE" id="PS50835"/>
    </source>
</evidence>
<evidence type="ECO:0000256" key="2">
    <source>
        <dbReference type="ARBA" id="ARBA00022475"/>
    </source>
</evidence>
<comment type="caution">
    <text evidence="13">The sequence shown here is derived from an EMBL/GenBank/DDBJ whole genome shotgun (WGS) entry which is preliminary data.</text>
</comment>
<sequence length="230" mass="25562">TEALDAITFPPELLHTVVKVALNSTPCSVTCGLGLKVELMCEVTPAGERHNCSLVPSLCLGTWMCGIRHLSLRAGQPLRLGCLIKDLAGFGNHTYSYTWRWAPGLITTDDVLFNPLRSHRPIFKLPVATEAAAGTYRCDVRVREDSRLVKRIYFGLRVILSDLVNLNFQESLSWQQKLGQGSARNGSWKWLEHFWEKEEFYGTALGVGSVALGVIVVGLVLCCCLRLCRK</sequence>
<evidence type="ECO:0000256" key="11">
    <source>
        <dbReference type="SAM" id="Phobius"/>
    </source>
</evidence>
<feature type="non-terminal residue" evidence="13">
    <location>
        <position position="230"/>
    </location>
</feature>
<accession>A0A7L0N982</accession>
<keyword evidence="3 11" id="KW-0812">Transmembrane</keyword>
<evidence type="ECO:0000256" key="8">
    <source>
        <dbReference type="ARBA" id="ARBA00023319"/>
    </source>
</evidence>
<evidence type="ECO:0000256" key="7">
    <source>
        <dbReference type="ARBA" id="ARBA00023157"/>
    </source>
</evidence>
<evidence type="ECO:0000256" key="1">
    <source>
        <dbReference type="ARBA" id="ARBA00004251"/>
    </source>
</evidence>
<dbReference type="Proteomes" id="UP000520463">
    <property type="component" value="Unassembled WGS sequence"/>
</dbReference>
<evidence type="ECO:0000256" key="6">
    <source>
        <dbReference type="ARBA" id="ARBA00023136"/>
    </source>
</evidence>
<name>A0A7L0N982_9PASS</name>
<evidence type="ECO:0000256" key="9">
    <source>
        <dbReference type="ARBA" id="ARBA00049937"/>
    </source>
</evidence>
<evidence type="ECO:0000256" key="3">
    <source>
        <dbReference type="ARBA" id="ARBA00022692"/>
    </source>
</evidence>
<keyword evidence="14" id="KW-1185">Reference proteome</keyword>